<protein>
    <submittedName>
        <fullName evidence="6">Uncharacterized protein</fullName>
    </submittedName>
</protein>
<dbReference type="PANTHER" id="PTHR24366:SF96">
    <property type="entry name" value="LEUCINE RICH REPEAT CONTAINING 53"/>
    <property type="match status" value="1"/>
</dbReference>
<evidence type="ECO:0000313" key="6">
    <source>
        <dbReference type="EMBL" id="CAH1160198.1"/>
    </source>
</evidence>
<keyword evidence="4" id="KW-0472">Membrane</keyword>
<evidence type="ECO:0000256" key="1">
    <source>
        <dbReference type="ARBA" id="ARBA00022614"/>
    </source>
</evidence>
<proteinExistence type="predicted"/>
<dbReference type="SMART" id="SM00369">
    <property type="entry name" value="LRR_TYP"/>
    <property type="match status" value="4"/>
</dbReference>
<evidence type="ECO:0000313" key="7">
    <source>
        <dbReference type="Proteomes" id="UP001153737"/>
    </source>
</evidence>
<organism evidence="6 7">
    <name type="scientific">Phaedon cochleariae</name>
    <name type="common">Mustard beetle</name>
    <dbReference type="NCBI Taxonomy" id="80249"/>
    <lineage>
        <taxon>Eukaryota</taxon>
        <taxon>Metazoa</taxon>
        <taxon>Ecdysozoa</taxon>
        <taxon>Arthropoda</taxon>
        <taxon>Hexapoda</taxon>
        <taxon>Insecta</taxon>
        <taxon>Pterygota</taxon>
        <taxon>Neoptera</taxon>
        <taxon>Endopterygota</taxon>
        <taxon>Coleoptera</taxon>
        <taxon>Polyphaga</taxon>
        <taxon>Cucujiformia</taxon>
        <taxon>Chrysomeloidea</taxon>
        <taxon>Chrysomelidae</taxon>
        <taxon>Chrysomelinae</taxon>
        <taxon>Chrysomelini</taxon>
        <taxon>Phaedon</taxon>
    </lineage>
</organism>
<accession>A0A9P0DTX6</accession>
<keyword evidence="2" id="KW-0677">Repeat</keyword>
<keyword evidence="1" id="KW-0433">Leucine-rich repeat</keyword>
<feature type="chain" id="PRO_5040354402" evidence="5">
    <location>
        <begin position="19"/>
        <end position="376"/>
    </location>
</feature>
<dbReference type="InterPro" id="IPR001611">
    <property type="entry name" value="Leu-rich_rpt"/>
</dbReference>
<keyword evidence="4" id="KW-0812">Transmembrane</keyword>
<keyword evidence="5" id="KW-0732">Signal</keyword>
<keyword evidence="7" id="KW-1185">Reference proteome</keyword>
<dbReference type="SUPFAM" id="SSF52058">
    <property type="entry name" value="L domain-like"/>
    <property type="match status" value="1"/>
</dbReference>
<feature type="signal peptide" evidence="5">
    <location>
        <begin position="1"/>
        <end position="18"/>
    </location>
</feature>
<dbReference type="InterPro" id="IPR032675">
    <property type="entry name" value="LRR_dom_sf"/>
</dbReference>
<feature type="transmembrane region" description="Helical" evidence="4">
    <location>
        <begin position="336"/>
        <end position="354"/>
    </location>
</feature>
<dbReference type="InterPro" id="IPR003591">
    <property type="entry name" value="Leu-rich_rpt_typical-subtyp"/>
</dbReference>
<feature type="region of interest" description="Disordered" evidence="3">
    <location>
        <begin position="265"/>
        <end position="285"/>
    </location>
</feature>
<dbReference type="EMBL" id="OU896709">
    <property type="protein sequence ID" value="CAH1160198.1"/>
    <property type="molecule type" value="Genomic_DNA"/>
</dbReference>
<keyword evidence="4" id="KW-1133">Transmembrane helix</keyword>
<feature type="compositionally biased region" description="Basic and acidic residues" evidence="3">
    <location>
        <begin position="265"/>
        <end position="275"/>
    </location>
</feature>
<dbReference type="Pfam" id="PF00560">
    <property type="entry name" value="LRR_1"/>
    <property type="match status" value="1"/>
</dbReference>
<gene>
    <name evidence="6" type="ORF">PHAECO_LOCUS7300</name>
</gene>
<dbReference type="Pfam" id="PF13855">
    <property type="entry name" value="LRR_8"/>
    <property type="match status" value="2"/>
</dbReference>
<reference evidence="6" key="1">
    <citation type="submission" date="2022-01" db="EMBL/GenBank/DDBJ databases">
        <authorList>
            <person name="King R."/>
        </authorList>
    </citation>
    <scope>NUCLEOTIDE SEQUENCE</scope>
</reference>
<evidence type="ECO:0000256" key="2">
    <source>
        <dbReference type="ARBA" id="ARBA00022737"/>
    </source>
</evidence>
<evidence type="ECO:0000256" key="4">
    <source>
        <dbReference type="SAM" id="Phobius"/>
    </source>
</evidence>
<dbReference type="Gene3D" id="3.80.10.10">
    <property type="entry name" value="Ribonuclease Inhibitor"/>
    <property type="match status" value="2"/>
</dbReference>
<name>A0A9P0DTX6_PHACE</name>
<reference evidence="6" key="2">
    <citation type="submission" date="2022-10" db="EMBL/GenBank/DDBJ databases">
        <authorList>
            <consortium name="ENA_rothamsted_submissions"/>
            <consortium name="culmorum"/>
            <person name="King R."/>
        </authorList>
    </citation>
    <scope>NUCLEOTIDE SEQUENCE</scope>
</reference>
<sequence>MIVTRLFFLFTLYHLSDGSSCPSTCNCTENAVSCMNNGLTVIPNLENLDNNPTIIDLSGNNLNEIGPDDLSFDKTLQVKEIYLNNSEVIDISCEAFDEMDNLQELYLGENLLNNVPEDFVEDLPNLLLLELSGNQFSGNMPIIKSTSLEVLSLANSKITNVTADALRYLPNLKMLLLQQNNIKIIDPEVFERLPSDNFSVKLSYNAWECNCETAELFEYLARKNYIDTDAELYRCYSVTSSNHSDIFQRNTMKINRSICVENHGSEKSSLSRERSSQTGEENYGKESELIGTINHDKPYALVKEDSNSTQTDDLEIVVCDKQNLVVMGVHLGLNQFLIIVVSFLMGIFIGFSTFQCWSMSRYRKLDTSDSTAKLII</sequence>
<evidence type="ECO:0000256" key="5">
    <source>
        <dbReference type="SAM" id="SignalP"/>
    </source>
</evidence>
<dbReference type="Proteomes" id="UP001153737">
    <property type="component" value="Chromosome 3"/>
</dbReference>
<dbReference type="AlphaFoldDB" id="A0A9P0DTX6"/>
<dbReference type="PANTHER" id="PTHR24366">
    <property type="entry name" value="IG(IMMUNOGLOBULIN) AND LRR(LEUCINE RICH REPEAT) DOMAINS"/>
    <property type="match status" value="1"/>
</dbReference>
<evidence type="ECO:0000256" key="3">
    <source>
        <dbReference type="SAM" id="MobiDB-lite"/>
    </source>
</evidence>